<keyword evidence="3" id="KW-1185">Reference proteome</keyword>
<proteinExistence type="predicted"/>
<evidence type="ECO:0000313" key="3">
    <source>
        <dbReference type="Proteomes" id="UP001500974"/>
    </source>
</evidence>
<evidence type="ECO:0008006" key="4">
    <source>
        <dbReference type="Google" id="ProtNLM"/>
    </source>
</evidence>
<comment type="caution">
    <text evidence="2">The sequence shown here is derived from an EMBL/GenBank/DDBJ whole genome shotgun (WGS) entry which is preliminary data.</text>
</comment>
<evidence type="ECO:0000313" key="2">
    <source>
        <dbReference type="EMBL" id="GAA2176699.1"/>
    </source>
</evidence>
<name>A0ABN3B0L0_9MICC</name>
<keyword evidence="1" id="KW-1133">Transmembrane helix</keyword>
<dbReference type="Proteomes" id="UP001500974">
    <property type="component" value="Unassembled WGS sequence"/>
</dbReference>
<feature type="transmembrane region" description="Helical" evidence="1">
    <location>
        <begin position="39"/>
        <end position="58"/>
    </location>
</feature>
<feature type="transmembrane region" description="Helical" evidence="1">
    <location>
        <begin position="12"/>
        <end position="30"/>
    </location>
</feature>
<keyword evidence="1" id="KW-0812">Transmembrane</keyword>
<dbReference type="EMBL" id="BAAAON010000003">
    <property type="protein sequence ID" value="GAA2176699.1"/>
    <property type="molecule type" value="Genomic_DNA"/>
</dbReference>
<reference evidence="2 3" key="1">
    <citation type="journal article" date="2019" name="Int. J. Syst. Evol. Microbiol.">
        <title>The Global Catalogue of Microorganisms (GCM) 10K type strain sequencing project: providing services to taxonomists for standard genome sequencing and annotation.</title>
        <authorList>
            <consortium name="The Broad Institute Genomics Platform"/>
            <consortium name="The Broad Institute Genome Sequencing Center for Infectious Disease"/>
            <person name="Wu L."/>
            <person name="Ma J."/>
        </authorList>
    </citation>
    <scope>NUCLEOTIDE SEQUENCE [LARGE SCALE GENOMIC DNA]</scope>
    <source>
        <strain evidence="2 3">JCM 14917</strain>
    </source>
</reference>
<sequence>MVSHGGGAMDEYVSSSFFWFTLALINAGLAEQKNRSRGVWFLVSLVVGPLATALIVIWRAPEPAVPSMSHRGGWKDPDEGQ</sequence>
<evidence type="ECO:0000256" key="1">
    <source>
        <dbReference type="SAM" id="Phobius"/>
    </source>
</evidence>
<accession>A0ABN3B0L0</accession>
<protein>
    <recommendedName>
        <fullName evidence="4">DUF805 domain-containing protein</fullName>
    </recommendedName>
</protein>
<keyword evidence="1" id="KW-0472">Membrane</keyword>
<gene>
    <name evidence="2" type="ORF">GCM10009784_24220</name>
</gene>
<organism evidence="2 3">
    <name type="scientific">Arthrobacter parietis</name>
    <dbReference type="NCBI Taxonomy" id="271434"/>
    <lineage>
        <taxon>Bacteria</taxon>
        <taxon>Bacillati</taxon>
        <taxon>Actinomycetota</taxon>
        <taxon>Actinomycetes</taxon>
        <taxon>Micrococcales</taxon>
        <taxon>Micrococcaceae</taxon>
        <taxon>Arthrobacter</taxon>
    </lineage>
</organism>